<organism evidence="1 2">
    <name type="scientific">Imshaugia aleurites</name>
    <dbReference type="NCBI Taxonomy" id="172621"/>
    <lineage>
        <taxon>Eukaryota</taxon>
        <taxon>Fungi</taxon>
        <taxon>Dikarya</taxon>
        <taxon>Ascomycota</taxon>
        <taxon>Pezizomycotina</taxon>
        <taxon>Lecanoromycetes</taxon>
        <taxon>OSLEUM clade</taxon>
        <taxon>Lecanoromycetidae</taxon>
        <taxon>Lecanorales</taxon>
        <taxon>Lecanorineae</taxon>
        <taxon>Parmeliaceae</taxon>
        <taxon>Imshaugia</taxon>
    </lineage>
</organism>
<dbReference type="AlphaFoldDB" id="A0A8H3J280"/>
<protein>
    <submittedName>
        <fullName evidence="1">Uncharacterized protein</fullName>
    </submittedName>
</protein>
<sequence length="77" mass="8514">MMDYDHSPHSYNAVKNIKTPQSVGVDAASSVTKNGRFCGVGQQFDILIHNSFTPEEGFPHQAAIEAGDYKERVIFDV</sequence>
<reference evidence="1" key="1">
    <citation type="submission" date="2021-03" db="EMBL/GenBank/DDBJ databases">
        <authorList>
            <person name="Tagirdzhanova G."/>
        </authorList>
    </citation>
    <scope>NUCLEOTIDE SEQUENCE</scope>
</reference>
<dbReference type="Proteomes" id="UP000664534">
    <property type="component" value="Unassembled WGS sequence"/>
</dbReference>
<gene>
    <name evidence="1" type="ORF">IMSHALPRED_001271</name>
</gene>
<proteinExistence type="predicted"/>
<evidence type="ECO:0000313" key="1">
    <source>
        <dbReference type="EMBL" id="CAF9939254.1"/>
    </source>
</evidence>
<keyword evidence="2" id="KW-1185">Reference proteome</keyword>
<dbReference type="EMBL" id="CAJPDT010000116">
    <property type="protein sequence ID" value="CAF9939254.1"/>
    <property type="molecule type" value="Genomic_DNA"/>
</dbReference>
<name>A0A8H3J280_9LECA</name>
<accession>A0A8H3J280</accession>
<comment type="caution">
    <text evidence="1">The sequence shown here is derived from an EMBL/GenBank/DDBJ whole genome shotgun (WGS) entry which is preliminary data.</text>
</comment>
<evidence type="ECO:0000313" key="2">
    <source>
        <dbReference type="Proteomes" id="UP000664534"/>
    </source>
</evidence>